<name>A0A7T3AAS8_SPHPI</name>
<dbReference type="EMBL" id="CP065713">
    <property type="protein sequence ID" value="QPT09278.1"/>
    <property type="molecule type" value="Genomic_DNA"/>
</dbReference>
<dbReference type="PANTHER" id="PTHR41287:SF1">
    <property type="entry name" value="PROTEIN YMFN"/>
    <property type="match status" value="1"/>
</dbReference>
<dbReference type="PANTHER" id="PTHR41287">
    <property type="match status" value="1"/>
</dbReference>
<organism evidence="3 4">
    <name type="scientific">Sphingomonas paucimobilis</name>
    <name type="common">Pseudomonas paucimobilis</name>
    <dbReference type="NCBI Taxonomy" id="13689"/>
    <lineage>
        <taxon>Bacteria</taxon>
        <taxon>Pseudomonadati</taxon>
        <taxon>Pseudomonadota</taxon>
        <taxon>Alphaproteobacteria</taxon>
        <taxon>Sphingomonadales</taxon>
        <taxon>Sphingomonadaceae</taxon>
        <taxon>Sphingomonas</taxon>
    </lineage>
</organism>
<dbReference type="InterPro" id="IPR005021">
    <property type="entry name" value="Terminase_largesu-like"/>
</dbReference>
<dbReference type="InterPro" id="IPR046461">
    <property type="entry name" value="TerL_ATPase"/>
</dbReference>
<dbReference type="InterPro" id="IPR027417">
    <property type="entry name" value="P-loop_NTPase"/>
</dbReference>
<evidence type="ECO:0000259" key="2">
    <source>
        <dbReference type="Pfam" id="PF20441"/>
    </source>
</evidence>
<sequence>MGKRGPGAGRMKAAAVGAPVEQATWEGTLFAGDAPPPPATASLPWEQEGMPPAEQVLAFLRDLPIVSGLRAGEKLELIEFQERFVRNVYEPEDDAGGRRVRLAGLSVARGNGKSALLAGLSLAHLLGPMQEPYGECYAAALDREQAGVLYRMTRAYIETVPWMAARVNVRDWHKQIEDERTRSIWTALTSDARKAHGLAPSFWIADEVAQWRSRDLWDNLKTGMAKRRNALGVTISTQARDDFHFWSQILDAHPSPSFYTQLHAAPRDCRLDDQRAWMAANPALGEFLNLAEFADSASLAMQSPSFEPSFRNLNLNQRVDGEAAFLNPVDWEANGTPFDPAELEGQRCYGGLDLSSTRDLTALALWFPDSGKLLVWHFVPEDTMRERSERDRVPYDQWAASGWIDTTPGRATDRQAIVQRLAEIRSSYDVQAIAFDKWRYEDLQKLLSDEGIELPMVEFIPGFKSYAPAIDTFERAVLGKRMQHNNSPILKWQAGNVIVTPDPAGNRKPMKNKSFDRIDGIVAAIMACGVAGTDEGPEIYRGEGLMWL</sequence>
<gene>
    <name evidence="3" type="ORF">I6G38_02935</name>
</gene>
<dbReference type="Proteomes" id="UP000594836">
    <property type="component" value="Chromosome"/>
</dbReference>
<reference evidence="3 4" key="1">
    <citation type="submission" date="2020-12" db="EMBL/GenBank/DDBJ databases">
        <title>FDA dAtabase for Regulatory Grade micrObial Sequences (FDA-ARGOS): Supporting development and validation of Infectious Disease Dx tests.</title>
        <authorList>
            <person name="Sproer C."/>
            <person name="Gronow S."/>
            <person name="Severitt S."/>
            <person name="Schroder I."/>
            <person name="Tallon L."/>
            <person name="Sadzewicz L."/>
            <person name="Zhao X."/>
            <person name="Boylan J."/>
            <person name="Ott S."/>
            <person name="Bowen H."/>
            <person name="Vavikolanu K."/>
            <person name="Mehta A."/>
            <person name="Aluvathingal J."/>
            <person name="Nadendla S."/>
            <person name="Lowell S."/>
            <person name="Myers T."/>
            <person name="Yan Y."/>
            <person name="Sichtig H."/>
        </authorList>
    </citation>
    <scope>NUCLEOTIDE SEQUENCE [LARGE SCALE GENOMIC DNA]</scope>
    <source>
        <strain evidence="3 4">FDAARGOS_881</strain>
    </source>
</reference>
<dbReference type="AlphaFoldDB" id="A0A7T3AAS8"/>
<dbReference type="RefSeq" id="WP_197939163.1">
    <property type="nucleotide sequence ID" value="NZ_CP065713.1"/>
</dbReference>
<accession>A0A7T3AAS8</accession>
<feature type="domain" description="Terminase large subunit-like ATPase" evidence="1">
    <location>
        <begin position="80"/>
        <end position="240"/>
    </location>
</feature>
<dbReference type="GO" id="GO:0004519">
    <property type="term" value="F:endonuclease activity"/>
    <property type="evidence" value="ECO:0007669"/>
    <property type="project" value="InterPro"/>
</dbReference>
<protein>
    <submittedName>
        <fullName evidence="3">Terminase large subunit</fullName>
    </submittedName>
</protein>
<evidence type="ECO:0000313" key="3">
    <source>
        <dbReference type="EMBL" id="QPT09278.1"/>
    </source>
</evidence>
<dbReference type="InterPro" id="IPR046462">
    <property type="entry name" value="TerL_nuclease"/>
</dbReference>
<dbReference type="Pfam" id="PF20441">
    <property type="entry name" value="TerL_nuclease"/>
    <property type="match status" value="1"/>
</dbReference>
<feature type="domain" description="Terminase large subunit-like endonuclease" evidence="2">
    <location>
        <begin position="257"/>
        <end position="533"/>
    </location>
</feature>
<proteinExistence type="predicted"/>
<dbReference type="Gene3D" id="3.40.50.300">
    <property type="entry name" value="P-loop containing nucleotide triphosphate hydrolases"/>
    <property type="match status" value="1"/>
</dbReference>
<evidence type="ECO:0000313" key="4">
    <source>
        <dbReference type="Proteomes" id="UP000594836"/>
    </source>
</evidence>
<evidence type="ECO:0000259" key="1">
    <source>
        <dbReference type="Pfam" id="PF03354"/>
    </source>
</evidence>
<dbReference type="Pfam" id="PF03354">
    <property type="entry name" value="TerL_ATPase"/>
    <property type="match status" value="1"/>
</dbReference>